<reference evidence="11" key="1">
    <citation type="journal article" date="2019" name="Int. J. Syst. Evol. Microbiol.">
        <title>The Global Catalogue of Microorganisms (GCM) 10K type strain sequencing project: providing services to taxonomists for standard genome sequencing and annotation.</title>
        <authorList>
            <consortium name="The Broad Institute Genomics Platform"/>
            <consortium name="The Broad Institute Genome Sequencing Center for Infectious Disease"/>
            <person name="Wu L."/>
            <person name="Ma J."/>
        </authorList>
    </citation>
    <scope>NUCLEOTIDE SEQUENCE [LARGE SCALE GENOMIC DNA]</scope>
    <source>
        <strain evidence="11">JCM 17225</strain>
    </source>
</reference>
<dbReference type="NCBIfam" id="TIGR00695">
    <property type="entry name" value="uxuA"/>
    <property type="match status" value="1"/>
</dbReference>
<evidence type="ECO:0000256" key="6">
    <source>
        <dbReference type="ARBA" id="ARBA00023004"/>
    </source>
</evidence>
<dbReference type="Proteomes" id="UP001501469">
    <property type="component" value="Unassembled WGS sequence"/>
</dbReference>
<accession>A0ABP7USJ9</accession>
<dbReference type="Gene3D" id="3.20.20.150">
    <property type="entry name" value="Divalent-metal-dependent TIM barrel enzymes"/>
    <property type="match status" value="1"/>
</dbReference>
<evidence type="ECO:0000256" key="8">
    <source>
        <dbReference type="ARBA" id="ARBA00023239"/>
    </source>
</evidence>
<keyword evidence="11" id="KW-1185">Reference proteome</keyword>
<dbReference type="InterPro" id="IPR036237">
    <property type="entry name" value="Xyl_isomerase-like_sf"/>
</dbReference>
<evidence type="ECO:0000256" key="4">
    <source>
        <dbReference type="ARBA" id="ARBA00007389"/>
    </source>
</evidence>
<keyword evidence="8 9" id="KW-0456">Lyase</keyword>
<protein>
    <recommendedName>
        <fullName evidence="5 9">Mannonate dehydratase</fullName>
        <ecNumber evidence="5 9">4.2.1.8</ecNumber>
    </recommendedName>
    <alternativeName>
        <fullName evidence="9">D-mannonate hydro-lyase</fullName>
    </alternativeName>
</protein>
<comment type="pathway">
    <text evidence="3 9">Carbohydrate metabolism; pentose and glucuronate interconversion.</text>
</comment>
<evidence type="ECO:0000256" key="2">
    <source>
        <dbReference type="ARBA" id="ARBA00002713"/>
    </source>
</evidence>
<dbReference type="RefSeq" id="WP_345058821.1">
    <property type="nucleotide sequence ID" value="NZ_BAABDK010000033.1"/>
</dbReference>
<dbReference type="Pfam" id="PF03786">
    <property type="entry name" value="UxuA"/>
    <property type="match status" value="1"/>
</dbReference>
<name>A0ABP7USJ9_9BACT</name>
<dbReference type="EC" id="4.2.1.8" evidence="5 9"/>
<evidence type="ECO:0000313" key="11">
    <source>
        <dbReference type="Proteomes" id="UP001501469"/>
    </source>
</evidence>
<comment type="catalytic activity">
    <reaction evidence="1 9">
        <text>D-mannonate = 2-dehydro-3-deoxy-D-gluconate + H2O</text>
        <dbReference type="Rhea" id="RHEA:20097"/>
        <dbReference type="ChEBI" id="CHEBI:15377"/>
        <dbReference type="ChEBI" id="CHEBI:17767"/>
        <dbReference type="ChEBI" id="CHEBI:57990"/>
        <dbReference type="EC" id="4.2.1.8"/>
    </reaction>
</comment>
<dbReference type="HAMAP" id="MF_00106">
    <property type="entry name" value="UxuA"/>
    <property type="match status" value="1"/>
</dbReference>
<comment type="caution">
    <text evidence="10">The sequence shown here is derived from an EMBL/GenBank/DDBJ whole genome shotgun (WGS) entry which is preliminary data.</text>
</comment>
<dbReference type="PANTHER" id="PTHR30387:SF2">
    <property type="entry name" value="MANNONATE DEHYDRATASE"/>
    <property type="match status" value="1"/>
</dbReference>
<evidence type="ECO:0000256" key="5">
    <source>
        <dbReference type="ARBA" id="ARBA00012927"/>
    </source>
</evidence>
<evidence type="ECO:0000256" key="1">
    <source>
        <dbReference type="ARBA" id="ARBA00001794"/>
    </source>
</evidence>
<sequence>MLHTMRWFGPHDPVSLSDIRQAGCTGVVTALHQLPVGEEWPVADIRARQQLVEADNAAHTSLHWAVAESLPVHESIKKGLPARDTYIANYQASLRNLAACGIRTVCYNFMPVLDWSRTNVRYEMPDGSRALRFVWQDFAVFDLCILKRTGALADYEPAVAEAARQQFAAISAAEIADLTNTVLLGLPGSEEAFELASFQQLLDEYADIDAAALRANLHYFIQQVAPVAQEVGVNLCIHPDDPPYPLLGLPRVMSTANDVAALFAACDVPANGLTFCTGSLGVRADNDLPAMVRQFGPRIHFIHLRATKREENPRNFHEADHLAGDVDMYAVVSELVLEEQRRAEQGALDSAIPMRPDHGHQMLDDLKKETYPGYSAIGRLRGLAELRGLEYGIRRSLAAAGPTIAAPAARITY</sequence>
<comment type="cofactor">
    <cofactor evidence="9">
        <name>Fe(2+)</name>
        <dbReference type="ChEBI" id="CHEBI:29033"/>
    </cofactor>
    <cofactor evidence="9">
        <name>Mn(2+)</name>
        <dbReference type="ChEBI" id="CHEBI:29035"/>
    </cofactor>
</comment>
<evidence type="ECO:0000256" key="7">
    <source>
        <dbReference type="ARBA" id="ARBA00023211"/>
    </source>
</evidence>
<keyword evidence="7 9" id="KW-0464">Manganese</keyword>
<keyword evidence="6 9" id="KW-0408">Iron</keyword>
<evidence type="ECO:0000256" key="9">
    <source>
        <dbReference type="HAMAP-Rule" id="MF_00106"/>
    </source>
</evidence>
<gene>
    <name evidence="10" type="primary">uxuA_2</name>
    <name evidence="9" type="synonym">uxuA</name>
    <name evidence="10" type="ORF">GCM10022409_43300</name>
</gene>
<dbReference type="SUPFAM" id="SSF51658">
    <property type="entry name" value="Xylose isomerase-like"/>
    <property type="match status" value="1"/>
</dbReference>
<organism evidence="10 11">
    <name type="scientific">Hymenobacter glaciei</name>
    <dbReference type="NCBI Taxonomy" id="877209"/>
    <lineage>
        <taxon>Bacteria</taxon>
        <taxon>Pseudomonadati</taxon>
        <taxon>Bacteroidota</taxon>
        <taxon>Cytophagia</taxon>
        <taxon>Cytophagales</taxon>
        <taxon>Hymenobacteraceae</taxon>
        <taxon>Hymenobacter</taxon>
    </lineage>
</organism>
<dbReference type="PIRSF" id="PIRSF016049">
    <property type="entry name" value="Man_dehyd"/>
    <property type="match status" value="1"/>
</dbReference>
<comment type="function">
    <text evidence="2 9">Catalyzes the dehydration of D-mannonate.</text>
</comment>
<dbReference type="PANTHER" id="PTHR30387">
    <property type="entry name" value="MANNONATE DEHYDRATASE"/>
    <property type="match status" value="1"/>
</dbReference>
<proteinExistence type="inferred from homology"/>
<comment type="similarity">
    <text evidence="4 9">Belongs to the mannonate dehydratase family.</text>
</comment>
<dbReference type="EMBL" id="BAABDK010000033">
    <property type="protein sequence ID" value="GAA4051767.1"/>
    <property type="molecule type" value="Genomic_DNA"/>
</dbReference>
<dbReference type="InterPro" id="IPR004628">
    <property type="entry name" value="Man_deHydtase"/>
</dbReference>
<evidence type="ECO:0000256" key="3">
    <source>
        <dbReference type="ARBA" id="ARBA00004892"/>
    </source>
</evidence>
<dbReference type="NCBIfam" id="NF003027">
    <property type="entry name" value="PRK03906.1"/>
    <property type="match status" value="1"/>
</dbReference>
<evidence type="ECO:0000313" key="10">
    <source>
        <dbReference type="EMBL" id="GAA4051767.1"/>
    </source>
</evidence>